<dbReference type="Proteomes" id="UP001596113">
    <property type="component" value="Unassembled WGS sequence"/>
</dbReference>
<accession>A0ABW0HU15</accession>
<dbReference type="Gene3D" id="1.10.357.10">
    <property type="entry name" value="Tetracycline Repressor, domain 2"/>
    <property type="match status" value="1"/>
</dbReference>
<gene>
    <name evidence="4" type="ORF">ACFPOF_11610</name>
</gene>
<dbReference type="PROSITE" id="PS50977">
    <property type="entry name" value="HTH_TETR_2"/>
    <property type="match status" value="1"/>
</dbReference>
<dbReference type="EMBL" id="JBHSMI010000023">
    <property type="protein sequence ID" value="MFC5403377.1"/>
    <property type="molecule type" value="Genomic_DNA"/>
</dbReference>
<evidence type="ECO:0000256" key="1">
    <source>
        <dbReference type="ARBA" id="ARBA00023125"/>
    </source>
</evidence>
<protein>
    <submittedName>
        <fullName evidence="4">TetR/AcrR family transcriptional regulator</fullName>
    </submittedName>
</protein>
<dbReference type="PRINTS" id="PR00455">
    <property type="entry name" value="HTHTETR"/>
</dbReference>
<feature type="DNA-binding region" description="H-T-H motif" evidence="2">
    <location>
        <begin position="31"/>
        <end position="50"/>
    </location>
</feature>
<proteinExistence type="predicted"/>
<feature type="domain" description="HTH tetR-type" evidence="3">
    <location>
        <begin position="8"/>
        <end position="68"/>
    </location>
</feature>
<reference evidence="5" key="1">
    <citation type="journal article" date="2019" name="Int. J. Syst. Evol. Microbiol.">
        <title>The Global Catalogue of Microorganisms (GCM) 10K type strain sequencing project: providing services to taxonomists for standard genome sequencing and annotation.</title>
        <authorList>
            <consortium name="The Broad Institute Genomics Platform"/>
            <consortium name="The Broad Institute Genome Sequencing Center for Infectious Disease"/>
            <person name="Wu L."/>
            <person name="Ma J."/>
        </authorList>
    </citation>
    <scope>NUCLEOTIDE SEQUENCE [LARGE SCALE GENOMIC DNA]</scope>
    <source>
        <strain evidence="5">CGMCC 1.18575</strain>
    </source>
</reference>
<name>A0ABW0HU15_9BACL</name>
<dbReference type="SUPFAM" id="SSF48498">
    <property type="entry name" value="Tetracyclin repressor-like, C-terminal domain"/>
    <property type="match status" value="1"/>
</dbReference>
<evidence type="ECO:0000259" key="3">
    <source>
        <dbReference type="PROSITE" id="PS50977"/>
    </source>
</evidence>
<evidence type="ECO:0000256" key="2">
    <source>
        <dbReference type="PROSITE-ProRule" id="PRU00335"/>
    </source>
</evidence>
<keyword evidence="1 2" id="KW-0238">DNA-binding</keyword>
<dbReference type="PANTHER" id="PTHR30055:SF226">
    <property type="entry name" value="HTH-TYPE TRANSCRIPTIONAL REGULATOR PKSA"/>
    <property type="match status" value="1"/>
</dbReference>
<dbReference type="InterPro" id="IPR050109">
    <property type="entry name" value="HTH-type_TetR-like_transc_reg"/>
</dbReference>
<dbReference type="PANTHER" id="PTHR30055">
    <property type="entry name" value="HTH-TYPE TRANSCRIPTIONAL REGULATOR RUTR"/>
    <property type="match status" value="1"/>
</dbReference>
<dbReference type="SUPFAM" id="SSF46689">
    <property type="entry name" value="Homeodomain-like"/>
    <property type="match status" value="1"/>
</dbReference>
<dbReference type="InterPro" id="IPR009057">
    <property type="entry name" value="Homeodomain-like_sf"/>
</dbReference>
<dbReference type="Pfam" id="PF00440">
    <property type="entry name" value="TetR_N"/>
    <property type="match status" value="1"/>
</dbReference>
<sequence length="193" mass="21929">MSEDRSKRTTADKLLLAAIDLMAEKGYAATTTKEIAAEAGVNEVTLFRHYGTKEKLVAAAFARFHYADAMTKLFGESLQGSLHEDLLLISRTYHKIMNSNRKLFMIIQRGTSHLPDEVYQEARRHPKHLRMLLANYLTGMAERGLVIPPGKQEIQARAYLEMNHGVFRNHLEEAELADFIEESVRIFARALTP</sequence>
<keyword evidence="5" id="KW-1185">Reference proteome</keyword>
<evidence type="ECO:0000313" key="5">
    <source>
        <dbReference type="Proteomes" id="UP001596113"/>
    </source>
</evidence>
<organism evidence="4 5">
    <name type="scientific">Cohnella soli</name>
    <dbReference type="NCBI Taxonomy" id="425005"/>
    <lineage>
        <taxon>Bacteria</taxon>
        <taxon>Bacillati</taxon>
        <taxon>Bacillota</taxon>
        <taxon>Bacilli</taxon>
        <taxon>Bacillales</taxon>
        <taxon>Paenibacillaceae</taxon>
        <taxon>Cohnella</taxon>
    </lineage>
</organism>
<dbReference type="InterPro" id="IPR036271">
    <property type="entry name" value="Tet_transcr_reg_TetR-rel_C_sf"/>
</dbReference>
<comment type="caution">
    <text evidence="4">The sequence shown here is derived from an EMBL/GenBank/DDBJ whole genome shotgun (WGS) entry which is preliminary data.</text>
</comment>
<evidence type="ECO:0000313" key="4">
    <source>
        <dbReference type="EMBL" id="MFC5403377.1"/>
    </source>
</evidence>
<dbReference type="RefSeq" id="WP_378132670.1">
    <property type="nucleotide sequence ID" value="NZ_JBHSMI010000023.1"/>
</dbReference>
<dbReference type="InterPro" id="IPR001647">
    <property type="entry name" value="HTH_TetR"/>
</dbReference>